<dbReference type="InterPro" id="IPR042100">
    <property type="entry name" value="Bug_dom1"/>
</dbReference>
<evidence type="ECO:0008006" key="5">
    <source>
        <dbReference type="Google" id="ProtNLM"/>
    </source>
</evidence>
<dbReference type="PANTHER" id="PTHR42928:SF3">
    <property type="entry name" value="UPF0065 PROTEIN YFLP"/>
    <property type="match status" value="1"/>
</dbReference>
<keyword evidence="4" id="KW-1185">Reference proteome</keyword>
<evidence type="ECO:0000256" key="1">
    <source>
        <dbReference type="ARBA" id="ARBA00006987"/>
    </source>
</evidence>
<protein>
    <recommendedName>
        <fullName evidence="5">Tripartite tricarboxylate transporter substrate binding protein</fullName>
    </recommendedName>
</protein>
<name>A0A3G1KUJ9_FORW1</name>
<accession>A0A3G1KUJ9</accession>
<feature type="chain" id="PRO_5018252053" description="Tripartite tricarboxylate transporter substrate binding protein" evidence="2">
    <location>
        <begin position="28"/>
        <end position="306"/>
    </location>
</feature>
<dbReference type="RefSeq" id="WP_148135128.1">
    <property type="nucleotide sequence ID" value="NZ_CP017634.1"/>
</dbReference>
<dbReference type="Pfam" id="PF03401">
    <property type="entry name" value="TctC"/>
    <property type="match status" value="1"/>
</dbReference>
<dbReference type="AlphaFoldDB" id="A0A3G1KUJ9"/>
<dbReference type="OrthoDB" id="8880247at2"/>
<evidence type="ECO:0000313" key="3">
    <source>
        <dbReference type="EMBL" id="ATW25865.1"/>
    </source>
</evidence>
<comment type="similarity">
    <text evidence="1">Belongs to the UPF0065 (bug) family.</text>
</comment>
<dbReference type="SUPFAM" id="SSF53850">
    <property type="entry name" value="Periplasmic binding protein-like II"/>
    <property type="match status" value="1"/>
</dbReference>
<reference evidence="3 4" key="1">
    <citation type="submission" date="2016-10" db="EMBL/GenBank/DDBJ databases">
        <title>Complete Genome Sequence of Peptococcaceae strain DCMF.</title>
        <authorList>
            <person name="Edwards R.J."/>
            <person name="Holland S.I."/>
            <person name="Deshpande N.P."/>
            <person name="Wong Y.K."/>
            <person name="Ertan H."/>
            <person name="Manefield M."/>
            <person name="Russell T.L."/>
            <person name="Lee M.J."/>
        </authorList>
    </citation>
    <scope>NUCLEOTIDE SEQUENCE [LARGE SCALE GENOMIC DNA]</scope>
    <source>
        <strain evidence="3 4">DCMF</strain>
    </source>
</reference>
<proteinExistence type="inferred from homology"/>
<dbReference type="PANTHER" id="PTHR42928">
    <property type="entry name" value="TRICARBOXYLATE-BINDING PROTEIN"/>
    <property type="match status" value="1"/>
</dbReference>
<evidence type="ECO:0000256" key="2">
    <source>
        <dbReference type="SAM" id="SignalP"/>
    </source>
</evidence>
<keyword evidence="2" id="KW-0732">Signal</keyword>
<dbReference type="PROSITE" id="PS51257">
    <property type="entry name" value="PROKAR_LIPOPROTEIN"/>
    <property type="match status" value="1"/>
</dbReference>
<sequence length="306" mass="32956">MKKARIILVLILGLCLAFTVACTSEKAAPPAPESDKPPFTEMVMYTDGTPGSIGDLFIRTLGPIIEKQSGVKVVYKNISGGSGTNVMTDMMNDKKHVSVVAHSCSLPLAWATGSSPYTSDQVASVCSISTDYIVVFTRPDSPFNSWQDVVAYAKDHPGELKWGGSGVQGSQQLLHQLFMDELGIDLEYVPYDNAASVRVGVLAGDVDIGSNAFGNILTDIVGGTYKGLVVTSPERFDSAPDLETVGEAGISSAIGNSVWRAFFCPASYDQAVIEYLAKLIENAKNTDEWTKFLQNNNQVRWDLGPE</sequence>
<dbReference type="Proteomes" id="UP000323521">
    <property type="component" value="Chromosome"/>
</dbReference>
<dbReference type="Gene3D" id="3.40.190.10">
    <property type="entry name" value="Periplasmic binding protein-like II"/>
    <property type="match status" value="1"/>
</dbReference>
<gene>
    <name evidence="3" type="ORF">DCMF_14780</name>
</gene>
<dbReference type="InterPro" id="IPR005064">
    <property type="entry name" value="BUG"/>
</dbReference>
<evidence type="ECO:0000313" key="4">
    <source>
        <dbReference type="Proteomes" id="UP000323521"/>
    </source>
</evidence>
<dbReference type="CDD" id="cd07012">
    <property type="entry name" value="PBP2_Bug_TTT"/>
    <property type="match status" value="1"/>
</dbReference>
<feature type="signal peptide" evidence="2">
    <location>
        <begin position="1"/>
        <end position="27"/>
    </location>
</feature>
<dbReference type="EMBL" id="CP017634">
    <property type="protein sequence ID" value="ATW25865.1"/>
    <property type="molecule type" value="Genomic_DNA"/>
</dbReference>
<dbReference type="PIRSF" id="PIRSF017082">
    <property type="entry name" value="YflP"/>
    <property type="match status" value="1"/>
</dbReference>
<dbReference type="KEGG" id="fwa:DCMF_14780"/>
<dbReference type="Gene3D" id="3.40.190.150">
    <property type="entry name" value="Bordetella uptake gene, domain 1"/>
    <property type="match status" value="1"/>
</dbReference>
<organism evidence="3 4">
    <name type="scientific">Formimonas warabiya</name>
    <dbReference type="NCBI Taxonomy" id="1761012"/>
    <lineage>
        <taxon>Bacteria</taxon>
        <taxon>Bacillati</taxon>
        <taxon>Bacillota</taxon>
        <taxon>Clostridia</taxon>
        <taxon>Eubacteriales</taxon>
        <taxon>Peptococcaceae</taxon>
        <taxon>Candidatus Formimonas</taxon>
    </lineage>
</organism>